<gene>
    <name evidence="2" type="ORF">CCC_03115</name>
</gene>
<keyword evidence="3" id="KW-1185">Reference proteome</keyword>
<feature type="transmembrane region" description="Helical" evidence="1">
    <location>
        <begin position="15"/>
        <end position="37"/>
    </location>
</feature>
<comment type="caution">
    <text evidence="2">The sequence shown here is derived from an EMBL/GenBank/DDBJ whole genome shotgun (WGS) entry which is preliminary data.</text>
</comment>
<reference evidence="2 3" key="1">
    <citation type="submission" date="2015-01" db="EMBL/GenBank/DDBJ databases">
        <title>Genome Sequence of Magnetospirillum magnetotacticum Strain MS-1.</title>
        <authorList>
            <person name="Marinov G.K."/>
            <person name="Smalley M.D."/>
            <person name="DeSalvo G."/>
        </authorList>
    </citation>
    <scope>NUCLEOTIDE SEQUENCE [LARGE SCALE GENOMIC DNA]</scope>
    <source>
        <strain evidence="2 3">MS-1</strain>
    </source>
</reference>
<proteinExistence type="predicted"/>
<evidence type="ECO:0000256" key="1">
    <source>
        <dbReference type="SAM" id="Phobius"/>
    </source>
</evidence>
<accession>A0A0C2UG59</accession>
<keyword evidence="1" id="KW-0472">Membrane</keyword>
<feature type="transmembrane region" description="Helical" evidence="1">
    <location>
        <begin position="49"/>
        <end position="71"/>
    </location>
</feature>
<keyword evidence="1" id="KW-0812">Transmembrane</keyword>
<dbReference type="EMBL" id="JXSL01000009">
    <property type="protein sequence ID" value="KIM00513.1"/>
    <property type="molecule type" value="Genomic_DNA"/>
</dbReference>
<evidence type="ECO:0000313" key="3">
    <source>
        <dbReference type="Proteomes" id="UP000031971"/>
    </source>
</evidence>
<name>A0A0C2UG59_PARME</name>
<sequence>MNYELVFDIHNADRGVYTLAITFAAIASLALVLRSGIRICVKKNVAEWRAILLAVTSGGVVAALAAAFISYTDRQETLALIEAFEAGQAKVSEGPIANLSLPFRPANGRTGWMSGNFEVAGTRVRYGHLSPIDLAGIAEGQKVRVTSIDVDIVRLERLTEFGHSGQ</sequence>
<protein>
    <submittedName>
        <fullName evidence="2">Uncharacterized protein</fullName>
    </submittedName>
</protein>
<keyword evidence="1" id="KW-1133">Transmembrane helix</keyword>
<organism evidence="2 3">
    <name type="scientific">Paramagnetospirillum magnetotacticum MS-1</name>
    <dbReference type="NCBI Taxonomy" id="272627"/>
    <lineage>
        <taxon>Bacteria</taxon>
        <taxon>Pseudomonadati</taxon>
        <taxon>Pseudomonadota</taxon>
        <taxon>Alphaproteobacteria</taxon>
        <taxon>Rhodospirillales</taxon>
        <taxon>Magnetospirillaceae</taxon>
        <taxon>Paramagnetospirillum</taxon>
    </lineage>
</organism>
<dbReference type="AlphaFoldDB" id="A0A0C2UG59"/>
<dbReference type="Proteomes" id="UP000031971">
    <property type="component" value="Unassembled WGS sequence"/>
</dbReference>
<dbReference type="RefSeq" id="WP_009867573.1">
    <property type="nucleotide sequence ID" value="NZ_JXSL01000009.1"/>
</dbReference>
<evidence type="ECO:0000313" key="2">
    <source>
        <dbReference type="EMBL" id="KIM00513.1"/>
    </source>
</evidence>